<dbReference type="InterPro" id="IPR036249">
    <property type="entry name" value="Thioredoxin-like_sf"/>
</dbReference>
<keyword evidence="4" id="KW-1185">Reference proteome</keyword>
<dbReference type="PANTHER" id="PTHR12289">
    <property type="entry name" value="METAXIN RELATED"/>
    <property type="match status" value="1"/>
</dbReference>
<reference evidence="3" key="1">
    <citation type="submission" date="2020-10" db="EMBL/GenBank/DDBJ databases">
        <authorList>
            <person name="Kikuchi T."/>
        </authorList>
    </citation>
    <scope>NUCLEOTIDE SEQUENCE</scope>
    <source>
        <strain evidence="3">NKZ352</strain>
    </source>
</reference>
<sequence>MSLSFPNDYIDILCCAFATAGLGALTYCAYRTFFLEIRFEPVIHKKDYKKDVVYLYQYPRHAEVRSISPFCLKVEAFLRVYKIPHEVVYTFFHYSRFGLMPYIELNGEHIADSEVIEARLREHFNIDDLPKKKEVLAYSLSKMVNNHLFFVLMYYKFFPSRLSMINAILDIMAWPKILRPLAIPVFYVMTFFKGIQRLRGPMGKFKPEEFELLLRKDLTIIRDALGDKKFIMGDFFDACRRQCIRPPWEHGLWASGLFSAGFDRTGVSLKSCNTWAVLGPKFTPMILL</sequence>
<accession>A0A8S1HSG4</accession>
<organism evidence="3 4">
    <name type="scientific">Caenorhabditis auriculariae</name>
    <dbReference type="NCBI Taxonomy" id="2777116"/>
    <lineage>
        <taxon>Eukaryota</taxon>
        <taxon>Metazoa</taxon>
        <taxon>Ecdysozoa</taxon>
        <taxon>Nematoda</taxon>
        <taxon>Chromadorea</taxon>
        <taxon>Rhabditida</taxon>
        <taxon>Rhabditina</taxon>
        <taxon>Rhabditomorpha</taxon>
        <taxon>Rhabditoidea</taxon>
        <taxon>Rhabditidae</taxon>
        <taxon>Peloderinae</taxon>
        <taxon>Caenorhabditis</taxon>
    </lineage>
</organism>
<dbReference type="SFLD" id="SFLDG01180">
    <property type="entry name" value="SUF1"/>
    <property type="match status" value="1"/>
</dbReference>
<dbReference type="InterPro" id="IPR040079">
    <property type="entry name" value="Glutathione_S-Trfase"/>
</dbReference>
<dbReference type="InterPro" id="IPR012336">
    <property type="entry name" value="Thioredoxin-like_fold"/>
</dbReference>
<gene>
    <name evidence="3" type="ORF">CAUJ_LOCUS13721</name>
</gene>
<dbReference type="GO" id="GO:0005737">
    <property type="term" value="C:cytoplasm"/>
    <property type="evidence" value="ECO:0007669"/>
    <property type="project" value="TreeGrafter"/>
</dbReference>
<dbReference type="Proteomes" id="UP000835052">
    <property type="component" value="Unassembled WGS sequence"/>
</dbReference>
<dbReference type="EMBL" id="CAJGYM010000105">
    <property type="protein sequence ID" value="CAD6197814.1"/>
    <property type="molecule type" value="Genomic_DNA"/>
</dbReference>
<dbReference type="OrthoDB" id="5809458at2759"/>
<evidence type="ECO:0000256" key="1">
    <source>
        <dbReference type="ARBA" id="ARBA00006475"/>
    </source>
</evidence>
<protein>
    <recommendedName>
        <fullName evidence="2">Thioredoxin-like fold domain-containing protein</fullName>
    </recommendedName>
</protein>
<evidence type="ECO:0000259" key="2">
    <source>
        <dbReference type="Pfam" id="PF17172"/>
    </source>
</evidence>
<dbReference type="CDD" id="cd03080">
    <property type="entry name" value="GST_N_Metaxin_like"/>
    <property type="match status" value="1"/>
</dbReference>
<dbReference type="PANTHER" id="PTHR12289:SF32">
    <property type="entry name" value="GST_C_6 DOMAIN-CONTAINING PROTEIN"/>
    <property type="match status" value="1"/>
</dbReference>
<dbReference type="InterPro" id="IPR050931">
    <property type="entry name" value="Mito_Protein_Transport_Metaxin"/>
</dbReference>
<name>A0A8S1HSG4_9PELO</name>
<feature type="domain" description="Thioredoxin-like fold" evidence="2">
    <location>
        <begin position="69"/>
        <end position="157"/>
    </location>
</feature>
<evidence type="ECO:0000313" key="3">
    <source>
        <dbReference type="EMBL" id="CAD6197814.1"/>
    </source>
</evidence>
<dbReference type="Pfam" id="PF17172">
    <property type="entry name" value="GST_N_4"/>
    <property type="match status" value="1"/>
</dbReference>
<dbReference type="AlphaFoldDB" id="A0A8S1HSG4"/>
<dbReference type="SFLD" id="SFLDS00019">
    <property type="entry name" value="Glutathione_Transferase_(cytos"/>
    <property type="match status" value="1"/>
</dbReference>
<proteinExistence type="inferred from homology"/>
<evidence type="ECO:0000313" key="4">
    <source>
        <dbReference type="Proteomes" id="UP000835052"/>
    </source>
</evidence>
<dbReference type="InterPro" id="IPR026928">
    <property type="entry name" value="FAX/IsoI-like"/>
</dbReference>
<dbReference type="SFLD" id="SFLDG01200">
    <property type="entry name" value="SUF1.1"/>
    <property type="match status" value="1"/>
</dbReference>
<comment type="caution">
    <text evidence="3">The sequence shown here is derived from an EMBL/GenBank/DDBJ whole genome shotgun (WGS) entry which is preliminary data.</text>
</comment>
<comment type="similarity">
    <text evidence="1">Belongs to the FAX family.</text>
</comment>
<dbReference type="SUPFAM" id="SSF52833">
    <property type="entry name" value="Thioredoxin-like"/>
    <property type="match status" value="1"/>
</dbReference>